<comment type="caution">
    <text evidence="1">The sequence shown here is derived from an EMBL/GenBank/DDBJ whole genome shotgun (WGS) entry which is preliminary data.</text>
</comment>
<keyword evidence="2" id="KW-1185">Reference proteome</keyword>
<protein>
    <submittedName>
        <fullName evidence="1">Uncharacterized protein</fullName>
    </submittedName>
</protein>
<evidence type="ECO:0000313" key="1">
    <source>
        <dbReference type="EMBL" id="KAF7342460.1"/>
    </source>
</evidence>
<accession>A0A8H7CLV3</accession>
<dbReference type="EMBL" id="JACAZI010000017">
    <property type="protein sequence ID" value="KAF7342460.1"/>
    <property type="molecule type" value="Genomic_DNA"/>
</dbReference>
<proteinExistence type="predicted"/>
<dbReference type="AlphaFoldDB" id="A0A8H7CLV3"/>
<sequence length="110" mass="12268">MGQFHRANWKDTASIKAQQPAVAITGSNMAALRNNNLTTTECYAFILEPFVNLKPCDYLPTFDVTRDASVKFSELLETAIACFNSSWEEGSEAGLDSCDMHFSRMNNVHI</sequence>
<name>A0A8H7CLV3_9AGAR</name>
<evidence type="ECO:0000313" key="2">
    <source>
        <dbReference type="Proteomes" id="UP000620124"/>
    </source>
</evidence>
<organism evidence="1 2">
    <name type="scientific">Mycena venus</name>
    <dbReference type="NCBI Taxonomy" id="2733690"/>
    <lineage>
        <taxon>Eukaryota</taxon>
        <taxon>Fungi</taxon>
        <taxon>Dikarya</taxon>
        <taxon>Basidiomycota</taxon>
        <taxon>Agaricomycotina</taxon>
        <taxon>Agaricomycetes</taxon>
        <taxon>Agaricomycetidae</taxon>
        <taxon>Agaricales</taxon>
        <taxon>Marasmiineae</taxon>
        <taxon>Mycenaceae</taxon>
        <taxon>Mycena</taxon>
    </lineage>
</organism>
<dbReference type="Proteomes" id="UP000620124">
    <property type="component" value="Unassembled WGS sequence"/>
</dbReference>
<reference evidence="1" key="1">
    <citation type="submission" date="2020-05" db="EMBL/GenBank/DDBJ databases">
        <title>Mycena genomes resolve the evolution of fungal bioluminescence.</title>
        <authorList>
            <person name="Tsai I.J."/>
        </authorList>
    </citation>
    <scope>NUCLEOTIDE SEQUENCE</scope>
    <source>
        <strain evidence="1">CCC161011</strain>
    </source>
</reference>
<gene>
    <name evidence="1" type="ORF">MVEN_01835300</name>
</gene>
<dbReference type="OrthoDB" id="2980419at2759"/>